<dbReference type="STRING" id="431306.AGA_1983"/>
<dbReference type="OrthoDB" id="7263223at2"/>
<name>A0A0U4YDL6_9PROT</name>
<reference evidence="2" key="1">
    <citation type="submission" date="2014-09" db="EMBL/GenBank/DDBJ databases">
        <authorList>
            <person name="Magalhaes I.L.F."/>
            <person name="Oliveira U."/>
            <person name="Santos F.R."/>
            <person name="Vidigal T.H.D.A."/>
            <person name="Brescovit A.D."/>
            <person name="Santos A.J."/>
        </authorList>
    </citation>
    <scope>NUCLEOTIDE SEQUENCE</scope>
    <source>
        <strain evidence="2">LMG 23848T</strain>
    </source>
</reference>
<evidence type="ECO:0000313" key="3">
    <source>
        <dbReference type="EMBL" id="NHO40181.1"/>
    </source>
</evidence>
<dbReference type="RefSeq" id="WP_059023984.1">
    <property type="nucleotide sequence ID" value="NZ_LN609302.1"/>
</dbReference>
<dbReference type="InterPro" id="IPR013481">
    <property type="entry name" value="NarM"/>
</dbReference>
<reference evidence="4" key="2">
    <citation type="submission" date="2014-09" db="EMBL/GenBank/DDBJ databases">
        <authorList>
            <person name="Illeghems K.G."/>
        </authorList>
    </citation>
    <scope>NUCLEOTIDE SEQUENCE [LARGE SCALE GENOMIC DNA]</scope>
    <source>
        <strain evidence="4">LMG 23848T</strain>
    </source>
</reference>
<dbReference type="Proteomes" id="UP000068250">
    <property type="component" value="Chromosome I"/>
</dbReference>
<evidence type="ECO:0000313" key="4">
    <source>
        <dbReference type="Proteomes" id="UP000068250"/>
    </source>
</evidence>
<protein>
    <submittedName>
        <fullName evidence="3">Nitrate reductase maturation protein NarM</fullName>
    </submittedName>
</protein>
<evidence type="ECO:0000313" key="2">
    <source>
        <dbReference type="EMBL" id="CEF56421.1"/>
    </source>
</evidence>
<dbReference type="PATRIC" id="fig|431306.5.peg.2040"/>
<gene>
    <name evidence="3" type="primary">narM</name>
    <name evidence="2" type="ORF">AGA_1983</name>
    <name evidence="3" type="ORF">GOB80_10920</name>
</gene>
<evidence type="ECO:0000313" key="5">
    <source>
        <dbReference type="Proteomes" id="UP000657200"/>
    </source>
</evidence>
<accession>A0A0U4YDL6</accession>
<feature type="region of interest" description="Disordered" evidence="1">
    <location>
        <begin position="157"/>
        <end position="177"/>
    </location>
</feature>
<dbReference type="EMBL" id="WOTE01000007">
    <property type="protein sequence ID" value="NHO40181.1"/>
    <property type="molecule type" value="Genomic_DNA"/>
</dbReference>
<dbReference type="Proteomes" id="UP000657200">
    <property type="component" value="Unassembled WGS sequence"/>
</dbReference>
<keyword evidence="5" id="KW-1185">Reference proteome</keyword>
<evidence type="ECO:0000256" key="1">
    <source>
        <dbReference type="SAM" id="MobiDB-lite"/>
    </source>
</evidence>
<dbReference type="EMBL" id="LN609302">
    <property type="protein sequence ID" value="CEF56421.1"/>
    <property type="molecule type" value="Genomic_DNA"/>
</dbReference>
<proteinExistence type="predicted"/>
<dbReference type="Pfam" id="PF09655">
    <property type="entry name" value="Nitr_red_assoc"/>
    <property type="match status" value="1"/>
</dbReference>
<organism evidence="2 4">
    <name type="scientific">Acetobacter ghanensis</name>
    <dbReference type="NCBI Taxonomy" id="431306"/>
    <lineage>
        <taxon>Bacteria</taxon>
        <taxon>Pseudomonadati</taxon>
        <taxon>Pseudomonadota</taxon>
        <taxon>Alphaproteobacteria</taxon>
        <taxon>Acetobacterales</taxon>
        <taxon>Acetobacteraceae</taxon>
        <taxon>Acetobacter</taxon>
    </lineage>
</organism>
<dbReference type="NCBIfam" id="TIGR02664">
    <property type="entry name" value="nitr_red_assoc"/>
    <property type="match status" value="1"/>
</dbReference>
<reference evidence="3 5" key="3">
    <citation type="journal article" date="2020" name="Int. J. Syst. Evol. Microbiol.">
        <title>Novel acetic acid bacteria from cider fermentations: Acetobacter conturbans sp. nov. and Acetobacter fallax sp. nov.</title>
        <authorList>
            <person name="Sombolestani A.S."/>
            <person name="Cleenwerck I."/>
            <person name="Cnockaert M."/>
            <person name="Borremans W."/>
            <person name="Wieme A.D."/>
            <person name="De Vuyst L."/>
            <person name="Vandamme P."/>
        </authorList>
    </citation>
    <scope>NUCLEOTIDE SEQUENCE [LARGE SCALE GENOMIC DNA]</scope>
    <source>
        <strain evidence="3 5">LMG 23848</strain>
    </source>
</reference>
<sequence length="177" mass="19753">MLFDFERDFAASLRCIPMIARQKLDIVGIKLSLRQWSRFSREERGSLADLPCETEQEQAAYSERVARLIALRSDEPLRPLATRGLEAWQKGAQMPDAVRMQAQADGIAPPTTAQWAALQPLQRFALVKLARSKHENENFVPAMREFGLLPPHAGLLHNADPSINPSQAPSAHGHLPN</sequence>
<dbReference type="AlphaFoldDB" id="A0A0U4YDL6"/>